<dbReference type="GO" id="GO:0005524">
    <property type="term" value="F:ATP binding"/>
    <property type="evidence" value="ECO:0007669"/>
    <property type="project" value="UniProtKB-KW"/>
</dbReference>
<dbReference type="GO" id="GO:0016874">
    <property type="term" value="F:ligase activity"/>
    <property type="evidence" value="ECO:0007669"/>
    <property type="project" value="UniProtKB-KW"/>
</dbReference>
<dbReference type="KEGG" id="nio:NITINOP_1786"/>
<gene>
    <name evidence="10" type="primary">glnEb</name>
    <name evidence="10" type="ORF">NITINOP_1786</name>
</gene>
<keyword evidence="3" id="KW-0547">Nucleotide-binding</keyword>
<dbReference type="AlphaFoldDB" id="A0A0S4KTV8"/>
<dbReference type="RefSeq" id="WP_162264703.1">
    <property type="nucleotide sequence ID" value="NZ_LN885086.1"/>
</dbReference>
<dbReference type="Gene3D" id="1.20.120.330">
    <property type="entry name" value="Nucleotidyltransferases domain 2"/>
    <property type="match status" value="1"/>
</dbReference>
<keyword evidence="5" id="KW-0460">Magnesium</keyword>
<evidence type="ECO:0000313" key="10">
    <source>
        <dbReference type="EMBL" id="CUQ66761.1"/>
    </source>
</evidence>
<dbReference type="GO" id="GO:0005829">
    <property type="term" value="C:cytosol"/>
    <property type="evidence" value="ECO:0007669"/>
    <property type="project" value="TreeGrafter"/>
</dbReference>
<dbReference type="Pfam" id="PF03710">
    <property type="entry name" value="GlnE"/>
    <property type="match status" value="1"/>
</dbReference>
<dbReference type="GO" id="GO:0008882">
    <property type="term" value="F:[glutamate-ammonia-ligase] adenylyltransferase activity"/>
    <property type="evidence" value="ECO:0007669"/>
    <property type="project" value="UniProtKB-EC"/>
</dbReference>
<evidence type="ECO:0000256" key="3">
    <source>
        <dbReference type="ARBA" id="ARBA00022741"/>
    </source>
</evidence>
<evidence type="ECO:0000256" key="2">
    <source>
        <dbReference type="ARBA" id="ARBA00022695"/>
    </source>
</evidence>
<evidence type="ECO:0000256" key="1">
    <source>
        <dbReference type="ARBA" id="ARBA00022679"/>
    </source>
</evidence>
<keyword evidence="10" id="KW-0436">Ligase</keyword>
<feature type="region of interest" description="Disordered" evidence="7">
    <location>
        <begin position="1"/>
        <end position="34"/>
    </location>
</feature>
<feature type="domain" description="Glutamate-ammonia ligase adenylyltransferase repeated" evidence="8">
    <location>
        <begin position="126"/>
        <end position="385"/>
    </location>
</feature>
<organism evidence="10 11">
    <name type="scientific">Candidatus Nitrospira inopinata</name>
    <dbReference type="NCBI Taxonomy" id="1715989"/>
    <lineage>
        <taxon>Bacteria</taxon>
        <taxon>Pseudomonadati</taxon>
        <taxon>Nitrospirota</taxon>
        <taxon>Nitrospiria</taxon>
        <taxon>Nitrospirales</taxon>
        <taxon>Nitrospiraceae</taxon>
        <taxon>Nitrospira</taxon>
    </lineage>
</organism>
<evidence type="ECO:0000259" key="9">
    <source>
        <dbReference type="Pfam" id="PF08335"/>
    </source>
</evidence>
<evidence type="ECO:0000256" key="6">
    <source>
        <dbReference type="ARBA" id="ARBA00023268"/>
    </source>
</evidence>
<dbReference type="CDD" id="cd05401">
    <property type="entry name" value="NT_GlnE_GlnD_like"/>
    <property type="match status" value="1"/>
</dbReference>
<dbReference type="SUPFAM" id="SSF81593">
    <property type="entry name" value="Nucleotidyltransferase substrate binding subunit/domain"/>
    <property type="match status" value="1"/>
</dbReference>
<sequence>MPPVMIRRSRPSSIRWSSEPAPLQTGKPDPGPLLLASDRNLDRTRAILSAYRIRDVARADCNLQSMAGEPHHRRQLADILPRLLTSISRTADPDQALNHWERLLSGLTRGALLEYLAGAPRMLDLLCAIFGNSDALAFTIIRDPMLVYWLGEQEVLSKPVSRAETEQSLHEQLARLTITELKLDVLRRHRRRELLRIGVRDLLRLADVQETTAALSDLAGTLIHAAYQIVDADLRRQYGVPMHKNRHGRWVETGFTVIGMGKLGGHELNYSSDVDLIYVYASRKGETRMPRRASDTPGAVGISNEEYFEILSRELTRALTEKTNEGSVFRVDLRLRAEGAVGQLARSLDDYAAYYRNRGAVWERLALLKAWPVAGSLEVGRAFLKMVKPFIVGGPKEKSDAHRARAIVRDVRNVKEMIDAKIADRGQERRNVKLGIGGIREVEFFVQTIQVIAGKRLPGLLDRNTLRSLDRCAHYRLISKRQRDELTAAYVFLRDVEHKLQMVDDLQTHTLPEDDEALERCAIRMGYDADDADQGVKRFHADHSAHREAVRRLFSSLFMEPDASPILKSVLRAVGAQG</sequence>
<protein>
    <submittedName>
        <fullName evidence="10">(Glutamate-ammonia-ligase) adenylyltransferase, subunit B</fullName>
        <ecNumber evidence="10">2.7.7.42</ecNumber>
    </submittedName>
</protein>
<dbReference type="Gene3D" id="3.30.460.10">
    <property type="entry name" value="Beta Polymerase, domain 2"/>
    <property type="match status" value="1"/>
</dbReference>
<dbReference type="Pfam" id="PF08335">
    <property type="entry name" value="GlnD_UR_UTase"/>
    <property type="match status" value="1"/>
</dbReference>
<dbReference type="InterPro" id="IPR023057">
    <property type="entry name" value="GlnE"/>
</dbReference>
<dbReference type="GO" id="GO:0000820">
    <property type="term" value="P:regulation of glutamine family amino acid metabolic process"/>
    <property type="evidence" value="ECO:0007669"/>
    <property type="project" value="TreeGrafter"/>
</dbReference>
<dbReference type="SUPFAM" id="SSF81301">
    <property type="entry name" value="Nucleotidyltransferase"/>
    <property type="match status" value="1"/>
</dbReference>
<evidence type="ECO:0000256" key="4">
    <source>
        <dbReference type="ARBA" id="ARBA00022840"/>
    </source>
</evidence>
<dbReference type="PANTHER" id="PTHR30621:SF0">
    <property type="entry name" value="BIFUNCTIONAL GLUTAMINE SYNTHETASE ADENYLYLTRANSFERASE_ADENYLYL-REMOVING ENZYME"/>
    <property type="match status" value="1"/>
</dbReference>
<dbReference type="PANTHER" id="PTHR30621">
    <property type="entry name" value="GLUTAMINE SYNTHETASE ADENYLYLTRANSFERASE"/>
    <property type="match status" value="1"/>
</dbReference>
<dbReference type="STRING" id="1715989.NITINOP_1786"/>
<dbReference type="InterPro" id="IPR013546">
    <property type="entry name" value="PII_UdlTrfase/GS_AdlTrfase"/>
</dbReference>
<dbReference type="Proteomes" id="UP000066284">
    <property type="component" value="Chromosome 1"/>
</dbReference>
<keyword evidence="1 10" id="KW-0808">Transferase</keyword>
<evidence type="ECO:0000313" key="11">
    <source>
        <dbReference type="Proteomes" id="UP000066284"/>
    </source>
</evidence>
<evidence type="ECO:0000259" key="8">
    <source>
        <dbReference type="Pfam" id="PF03710"/>
    </source>
</evidence>
<dbReference type="InterPro" id="IPR043519">
    <property type="entry name" value="NT_sf"/>
</dbReference>
<feature type="domain" description="PII-uridylyltransferase/Glutamine-synthetase adenylyltransferase" evidence="9">
    <location>
        <begin position="413"/>
        <end position="558"/>
    </location>
</feature>
<name>A0A0S4KTV8_9BACT</name>
<keyword evidence="11" id="KW-1185">Reference proteome</keyword>
<dbReference type="EC" id="2.7.7.42" evidence="10"/>
<keyword evidence="2 10" id="KW-0548">Nucleotidyltransferase</keyword>
<accession>A0A0S4KTV8</accession>
<evidence type="ECO:0000256" key="5">
    <source>
        <dbReference type="ARBA" id="ARBA00022842"/>
    </source>
</evidence>
<keyword evidence="6" id="KW-0511">Multifunctional enzyme</keyword>
<reference evidence="11" key="1">
    <citation type="submission" date="2015-09" db="EMBL/GenBank/DDBJ databases">
        <authorList>
            <person name="Daims H."/>
        </authorList>
    </citation>
    <scope>NUCLEOTIDE SEQUENCE [LARGE SCALE GENOMIC DNA]</scope>
</reference>
<keyword evidence="4" id="KW-0067">ATP-binding</keyword>
<evidence type="ECO:0000256" key="7">
    <source>
        <dbReference type="SAM" id="MobiDB-lite"/>
    </source>
</evidence>
<dbReference type="InterPro" id="IPR005190">
    <property type="entry name" value="GlnE_rpt_dom"/>
</dbReference>
<proteinExistence type="predicted"/>
<dbReference type="EMBL" id="LN885086">
    <property type="protein sequence ID" value="CUQ66761.1"/>
    <property type="molecule type" value="Genomic_DNA"/>
</dbReference>